<dbReference type="GO" id="GO:0005096">
    <property type="term" value="F:GTPase activator activity"/>
    <property type="evidence" value="ECO:0007669"/>
    <property type="project" value="UniProtKB-KW"/>
</dbReference>
<organism evidence="6 7">
    <name type="scientific">Patellaria atrata CBS 101060</name>
    <dbReference type="NCBI Taxonomy" id="1346257"/>
    <lineage>
        <taxon>Eukaryota</taxon>
        <taxon>Fungi</taxon>
        <taxon>Dikarya</taxon>
        <taxon>Ascomycota</taxon>
        <taxon>Pezizomycotina</taxon>
        <taxon>Dothideomycetes</taxon>
        <taxon>Dothideomycetes incertae sedis</taxon>
        <taxon>Patellariales</taxon>
        <taxon>Patellariaceae</taxon>
        <taxon>Patellaria</taxon>
    </lineage>
</organism>
<dbReference type="InterPro" id="IPR008936">
    <property type="entry name" value="Rho_GTPase_activation_prot"/>
</dbReference>
<feature type="domain" description="Rho-GAP" evidence="4">
    <location>
        <begin position="513"/>
        <end position="702"/>
    </location>
</feature>
<feature type="compositionally biased region" description="Low complexity" evidence="3">
    <location>
        <begin position="443"/>
        <end position="464"/>
    </location>
</feature>
<dbReference type="InterPro" id="IPR000198">
    <property type="entry name" value="RhoGAP_dom"/>
</dbReference>
<reference evidence="6" key="1">
    <citation type="journal article" date="2020" name="Stud. Mycol.">
        <title>101 Dothideomycetes genomes: a test case for predicting lifestyles and emergence of pathogens.</title>
        <authorList>
            <person name="Haridas S."/>
            <person name="Albert R."/>
            <person name="Binder M."/>
            <person name="Bloem J."/>
            <person name="Labutti K."/>
            <person name="Salamov A."/>
            <person name="Andreopoulos B."/>
            <person name="Baker S."/>
            <person name="Barry K."/>
            <person name="Bills G."/>
            <person name="Bluhm B."/>
            <person name="Cannon C."/>
            <person name="Castanera R."/>
            <person name="Culley D."/>
            <person name="Daum C."/>
            <person name="Ezra D."/>
            <person name="Gonzalez J."/>
            <person name="Henrissat B."/>
            <person name="Kuo A."/>
            <person name="Liang C."/>
            <person name="Lipzen A."/>
            <person name="Lutzoni F."/>
            <person name="Magnuson J."/>
            <person name="Mondo S."/>
            <person name="Nolan M."/>
            <person name="Ohm R."/>
            <person name="Pangilinan J."/>
            <person name="Park H.-J."/>
            <person name="Ramirez L."/>
            <person name="Alfaro M."/>
            <person name="Sun H."/>
            <person name="Tritt A."/>
            <person name="Yoshinaga Y."/>
            <person name="Zwiers L.-H."/>
            <person name="Turgeon B."/>
            <person name="Goodwin S."/>
            <person name="Spatafora J."/>
            <person name="Crous P."/>
            <person name="Grigoriev I."/>
        </authorList>
    </citation>
    <scope>NUCLEOTIDE SEQUENCE</scope>
    <source>
        <strain evidence="6">CBS 101060</strain>
    </source>
</reference>
<dbReference type="FunFam" id="1.20.1270.60:FF:000063">
    <property type="entry name" value="Rho GTPase activator"/>
    <property type="match status" value="1"/>
</dbReference>
<evidence type="ECO:0000313" key="6">
    <source>
        <dbReference type="EMBL" id="KAF2834268.1"/>
    </source>
</evidence>
<keyword evidence="2" id="KW-0175">Coiled coil</keyword>
<name>A0A9P4VKA9_9PEZI</name>
<gene>
    <name evidence="6" type="ORF">M501DRAFT_990439</name>
</gene>
<dbReference type="Gene3D" id="1.20.1270.60">
    <property type="entry name" value="Arfaptin homology (AH) domain/BAR domain"/>
    <property type="match status" value="1"/>
</dbReference>
<dbReference type="GO" id="GO:0005938">
    <property type="term" value="C:cell cortex"/>
    <property type="evidence" value="ECO:0007669"/>
    <property type="project" value="UniProtKB-ARBA"/>
</dbReference>
<dbReference type="Proteomes" id="UP000799429">
    <property type="component" value="Unassembled WGS sequence"/>
</dbReference>
<feature type="region of interest" description="Disordered" evidence="3">
    <location>
        <begin position="1"/>
        <end position="48"/>
    </location>
</feature>
<dbReference type="PANTHER" id="PTHR23176:SF136">
    <property type="entry name" value="RHO GTPASE ACTIVATOR (RGD1)"/>
    <property type="match status" value="1"/>
</dbReference>
<dbReference type="GO" id="GO:0007165">
    <property type="term" value="P:signal transduction"/>
    <property type="evidence" value="ECO:0007669"/>
    <property type="project" value="InterPro"/>
</dbReference>
<dbReference type="AlphaFoldDB" id="A0A9P4VKA9"/>
<evidence type="ECO:0000259" key="5">
    <source>
        <dbReference type="PROSITE" id="PS51741"/>
    </source>
</evidence>
<dbReference type="CDD" id="cd07652">
    <property type="entry name" value="F-BAR_Rgd1"/>
    <property type="match status" value="1"/>
</dbReference>
<dbReference type="InterPro" id="IPR050729">
    <property type="entry name" value="Rho-GAP"/>
</dbReference>
<dbReference type="SUPFAM" id="SSF48350">
    <property type="entry name" value="GTPase activation domain, GAP"/>
    <property type="match status" value="1"/>
</dbReference>
<dbReference type="PROSITE" id="PS51741">
    <property type="entry name" value="F_BAR"/>
    <property type="match status" value="1"/>
</dbReference>
<dbReference type="InterPro" id="IPR031160">
    <property type="entry name" value="F_BAR_dom"/>
</dbReference>
<protein>
    <submittedName>
        <fullName evidence="6">Rho GTPase-like protein activator</fullName>
    </submittedName>
</protein>
<evidence type="ECO:0000259" key="4">
    <source>
        <dbReference type="PROSITE" id="PS50238"/>
    </source>
</evidence>
<dbReference type="OrthoDB" id="437889at2759"/>
<keyword evidence="7" id="KW-1185">Reference proteome</keyword>
<keyword evidence="1" id="KW-0343">GTPase activation</keyword>
<dbReference type="SUPFAM" id="SSF103657">
    <property type="entry name" value="BAR/IMD domain-like"/>
    <property type="match status" value="1"/>
</dbReference>
<dbReference type="SMART" id="SM00055">
    <property type="entry name" value="FCH"/>
    <property type="match status" value="1"/>
</dbReference>
<comment type="caution">
    <text evidence="6">The sequence shown here is derived from an EMBL/GenBank/DDBJ whole genome shotgun (WGS) entry which is preliminary data.</text>
</comment>
<sequence>MSADTKDPHLYGTGGAVQELPAHSNGADTGGDVGAHPVDPTVGRPSQDESITKAVDSILYSDIGVNTLLNRLKQSIASARDFAGFLKKRSTLEEDHAQGIKKLCRSTHESIRRPDARHGTYLQQFEEVTKLHERMADNSIQFALSLHQMHEDLTELSNNMDRGRKHWKINGLAVEKKVQDAEAHMEKAKTKYDSLAEDLDRVKTGDKSAGRVFGIKGPKSAAQHEEDLQRKLQAADSDYASKVQIAQAQRQELETTLRPQAIKAIQDLIAECDSALTLQLQKFGTFNEKLLLGNGILIAPIKTPDHVGPDVPSLRDMVYKIDNDKDLHSYLLSYTSKVPPKHHEIKYIKHPTQAPTTAPAPAPAPASAATAGHTSLQLQRDPTVPISSGPPHLPSFSTQSPVQQRPSTPQGSTSQHPQQSFDVFNSYKQPPQQLQQAPSYGSPGQQTPQSYYQPPPQQHQGSPQNYPSSQPPHVQHQGTPQFNPLSMHAPSPQGTGDVPYSAGPSPTKPVFGMTLAELFERDGSPVPMVVYQCIQAVDLFGLDVEGIYRIPGTNSHIQQLKQMFDSNSANIDFRNPSAFQHDINSVAGLLKQFFRDLPDPLFTAEHYGAFIDAARIDDDTVRRDSLHAIINALPDPNYATLRALVLHLNRVAEHAERNRMNSGNLGICFAPTLMGPHRGQMADAGLQARVLDTILQNTYQIFDED</sequence>
<evidence type="ECO:0000256" key="2">
    <source>
        <dbReference type="PROSITE-ProRule" id="PRU01077"/>
    </source>
</evidence>
<proteinExistence type="predicted"/>
<dbReference type="Pfam" id="PF00611">
    <property type="entry name" value="FCH"/>
    <property type="match status" value="1"/>
</dbReference>
<feature type="region of interest" description="Disordered" evidence="3">
    <location>
        <begin position="351"/>
        <end position="505"/>
    </location>
</feature>
<dbReference type="Gene3D" id="1.10.555.10">
    <property type="entry name" value="Rho GTPase activation protein"/>
    <property type="match status" value="1"/>
</dbReference>
<feature type="compositionally biased region" description="Polar residues" evidence="3">
    <location>
        <begin position="465"/>
        <end position="484"/>
    </location>
</feature>
<feature type="domain" description="F-BAR" evidence="5">
    <location>
        <begin position="53"/>
        <end position="326"/>
    </location>
</feature>
<dbReference type="EMBL" id="MU006122">
    <property type="protein sequence ID" value="KAF2834268.1"/>
    <property type="molecule type" value="Genomic_DNA"/>
</dbReference>
<dbReference type="Pfam" id="PF00620">
    <property type="entry name" value="RhoGAP"/>
    <property type="match status" value="1"/>
</dbReference>
<evidence type="ECO:0000313" key="7">
    <source>
        <dbReference type="Proteomes" id="UP000799429"/>
    </source>
</evidence>
<feature type="compositionally biased region" description="Polar residues" evidence="3">
    <location>
        <begin position="395"/>
        <end position="439"/>
    </location>
</feature>
<dbReference type="SMART" id="SM00324">
    <property type="entry name" value="RhoGAP"/>
    <property type="match status" value="1"/>
</dbReference>
<accession>A0A9P4VKA9</accession>
<dbReference type="InterPro" id="IPR027267">
    <property type="entry name" value="AH/BAR_dom_sf"/>
</dbReference>
<evidence type="ECO:0000256" key="1">
    <source>
        <dbReference type="ARBA" id="ARBA00022468"/>
    </source>
</evidence>
<dbReference type="PROSITE" id="PS50238">
    <property type="entry name" value="RHOGAP"/>
    <property type="match status" value="1"/>
</dbReference>
<dbReference type="InterPro" id="IPR001060">
    <property type="entry name" value="FCH_dom"/>
</dbReference>
<dbReference type="PANTHER" id="PTHR23176">
    <property type="entry name" value="RHO/RAC/CDC GTPASE-ACTIVATING PROTEIN"/>
    <property type="match status" value="1"/>
</dbReference>
<evidence type="ECO:0000256" key="3">
    <source>
        <dbReference type="SAM" id="MobiDB-lite"/>
    </source>
</evidence>